<protein>
    <submittedName>
        <fullName evidence="2">Phosphoribosyl 1,2-cyclic phosphate phosphodiesterase</fullName>
    </submittedName>
</protein>
<dbReference type="Proteomes" id="UP000199415">
    <property type="component" value="Unassembled WGS sequence"/>
</dbReference>
<dbReference type="PANTHER" id="PTHR42663">
    <property type="entry name" value="HYDROLASE C777.06C-RELATED-RELATED"/>
    <property type="match status" value="1"/>
</dbReference>
<dbReference type="InterPro" id="IPR036866">
    <property type="entry name" value="RibonucZ/Hydroxyglut_hydro"/>
</dbReference>
<feature type="domain" description="Metallo-beta-lactamase" evidence="1">
    <location>
        <begin position="46"/>
        <end position="228"/>
    </location>
</feature>
<dbReference type="PANTHER" id="PTHR42663:SF6">
    <property type="entry name" value="HYDROLASE C777.06C-RELATED"/>
    <property type="match status" value="1"/>
</dbReference>
<dbReference type="STRING" id="1082479.SAMN05216241_102211"/>
<accession>A0A1G7NL23</accession>
<evidence type="ECO:0000313" key="2">
    <source>
        <dbReference type="EMBL" id="SDF74666.1"/>
    </source>
</evidence>
<reference evidence="2 3" key="1">
    <citation type="submission" date="2016-10" db="EMBL/GenBank/DDBJ databases">
        <authorList>
            <person name="de Groot N.N."/>
        </authorList>
    </citation>
    <scope>NUCLEOTIDE SEQUENCE [LARGE SCALE GENOMIC DNA]</scope>
    <source>
        <strain evidence="2 3">DSM 25584</strain>
    </source>
</reference>
<organism evidence="2 3">
    <name type="scientific">Limimonas halophila</name>
    <dbReference type="NCBI Taxonomy" id="1082479"/>
    <lineage>
        <taxon>Bacteria</taxon>
        <taxon>Pseudomonadati</taxon>
        <taxon>Pseudomonadota</taxon>
        <taxon>Alphaproteobacteria</taxon>
        <taxon>Rhodospirillales</taxon>
        <taxon>Rhodovibrionaceae</taxon>
        <taxon>Limimonas</taxon>
    </lineage>
</organism>
<gene>
    <name evidence="2" type="ORF">SAMN05216241_102211</name>
</gene>
<sequence>MKLRVLGCGGSGGVPLVGGIWGACDPGDPRNRRRRPSILIEHEGVTILVDTSPDLREQLLDARVTKVDAVLFTHSHADHCHGLDDLRPLVYTRDHPIPAYGDGETLANLRQRFGYAFEAAHTTGALYSALLDAREIPLDTPFEVAGLSCVAFEQQHGPITTLGYRIGPIGYSPDAHTVPENGFAALDGISVWVVDCLRYAAHPSHAHFDRTLSWVRRVQPQQAILTHMNHTLDYADLAANCPPGVEPGVDGLEFEVPADGGPISRLD</sequence>
<dbReference type="RefSeq" id="WP_090018846.1">
    <property type="nucleotide sequence ID" value="NZ_FNCE01000002.1"/>
</dbReference>
<proteinExistence type="predicted"/>
<dbReference type="Pfam" id="PF12706">
    <property type="entry name" value="Lactamase_B_2"/>
    <property type="match status" value="1"/>
</dbReference>
<dbReference type="OrthoDB" id="9781189at2"/>
<dbReference type="PROSITE" id="PS51257">
    <property type="entry name" value="PROKAR_LIPOPROTEIN"/>
    <property type="match status" value="1"/>
</dbReference>
<dbReference type="Gene3D" id="3.60.15.10">
    <property type="entry name" value="Ribonuclease Z/Hydroxyacylglutathione hydrolase-like"/>
    <property type="match status" value="1"/>
</dbReference>
<evidence type="ECO:0000313" key="3">
    <source>
        <dbReference type="Proteomes" id="UP000199415"/>
    </source>
</evidence>
<dbReference type="EMBL" id="FNCE01000002">
    <property type="protein sequence ID" value="SDF74666.1"/>
    <property type="molecule type" value="Genomic_DNA"/>
</dbReference>
<dbReference type="AlphaFoldDB" id="A0A1G7NL23"/>
<evidence type="ECO:0000259" key="1">
    <source>
        <dbReference type="Pfam" id="PF12706"/>
    </source>
</evidence>
<dbReference type="SUPFAM" id="SSF56281">
    <property type="entry name" value="Metallo-hydrolase/oxidoreductase"/>
    <property type="match status" value="1"/>
</dbReference>
<keyword evidence="3" id="KW-1185">Reference proteome</keyword>
<dbReference type="CDD" id="cd16279">
    <property type="entry name" value="metallo-hydrolase-like_MBL-fold"/>
    <property type="match status" value="1"/>
</dbReference>
<name>A0A1G7NL23_9PROT</name>
<dbReference type="InterPro" id="IPR001279">
    <property type="entry name" value="Metallo-B-lactamas"/>
</dbReference>